<organism evidence="4 5">
    <name type="scientific">Halopolyspora algeriensis</name>
    <dbReference type="NCBI Taxonomy" id="1500506"/>
    <lineage>
        <taxon>Bacteria</taxon>
        <taxon>Bacillati</taxon>
        <taxon>Actinomycetota</taxon>
        <taxon>Actinomycetes</taxon>
        <taxon>Actinomycetes incertae sedis</taxon>
        <taxon>Halopolyspora</taxon>
    </lineage>
</organism>
<evidence type="ECO:0000313" key="4">
    <source>
        <dbReference type="EMBL" id="RCW44489.1"/>
    </source>
</evidence>
<dbReference type="PRINTS" id="PR00455">
    <property type="entry name" value="HTHTETR"/>
</dbReference>
<feature type="DNA-binding region" description="H-T-H motif" evidence="2">
    <location>
        <begin position="35"/>
        <end position="54"/>
    </location>
</feature>
<evidence type="ECO:0000259" key="3">
    <source>
        <dbReference type="PROSITE" id="PS50977"/>
    </source>
</evidence>
<protein>
    <submittedName>
        <fullName evidence="4">TetR family transcriptional regulator</fullName>
    </submittedName>
</protein>
<evidence type="ECO:0000313" key="5">
    <source>
        <dbReference type="Proteomes" id="UP000253495"/>
    </source>
</evidence>
<dbReference type="PANTHER" id="PTHR30055:SF146">
    <property type="entry name" value="HTH-TYPE TRANSCRIPTIONAL DUAL REGULATOR CECR"/>
    <property type="match status" value="1"/>
</dbReference>
<evidence type="ECO:0000256" key="2">
    <source>
        <dbReference type="PROSITE-ProRule" id="PRU00335"/>
    </source>
</evidence>
<dbReference type="EMBL" id="QPJC01000004">
    <property type="protein sequence ID" value="RCW44489.1"/>
    <property type="molecule type" value="Genomic_DNA"/>
</dbReference>
<dbReference type="InterPro" id="IPR001647">
    <property type="entry name" value="HTH_TetR"/>
</dbReference>
<name>A0A368VS09_9ACTN</name>
<dbReference type="Pfam" id="PF18556">
    <property type="entry name" value="TetR_C_35"/>
    <property type="match status" value="1"/>
</dbReference>
<dbReference type="InterPro" id="IPR050109">
    <property type="entry name" value="HTH-type_TetR-like_transc_reg"/>
</dbReference>
<dbReference type="Pfam" id="PF00440">
    <property type="entry name" value="TetR_N"/>
    <property type="match status" value="1"/>
</dbReference>
<comment type="caution">
    <text evidence="4">The sequence shown here is derived from an EMBL/GenBank/DDBJ whole genome shotgun (WGS) entry which is preliminary data.</text>
</comment>
<dbReference type="Proteomes" id="UP000253495">
    <property type="component" value="Unassembled WGS sequence"/>
</dbReference>
<reference evidence="4 5" key="1">
    <citation type="submission" date="2018-07" db="EMBL/GenBank/DDBJ databases">
        <title>Genomic Encyclopedia of Type Strains, Phase III (KMG-III): the genomes of soil and plant-associated and newly described type strains.</title>
        <authorList>
            <person name="Whitman W."/>
        </authorList>
    </citation>
    <scope>NUCLEOTIDE SEQUENCE [LARGE SCALE GENOMIC DNA]</scope>
    <source>
        <strain evidence="4 5">CECT 8575</strain>
    </source>
</reference>
<dbReference type="SUPFAM" id="SSF46689">
    <property type="entry name" value="Homeodomain-like"/>
    <property type="match status" value="1"/>
</dbReference>
<keyword evidence="1 2" id="KW-0238">DNA-binding</keyword>
<dbReference type="InterPro" id="IPR009057">
    <property type="entry name" value="Homeodomain-like_sf"/>
</dbReference>
<proteinExistence type="predicted"/>
<dbReference type="AlphaFoldDB" id="A0A368VS09"/>
<dbReference type="InterPro" id="IPR040611">
    <property type="entry name" value="AlkX_C"/>
</dbReference>
<accession>A0A368VS09</accession>
<keyword evidence="5" id="KW-1185">Reference proteome</keyword>
<evidence type="ECO:0000256" key="1">
    <source>
        <dbReference type="ARBA" id="ARBA00023125"/>
    </source>
</evidence>
<sequence length="215" mass="23257">MGTPNFHAEVRTLLRDRLLDAATDITCAEGWDSVTMSRIAERVGVSRQSVYKQIGSKDRLAEAVVTRETDRFLAGVSDHLHAHGSDAESGITAAVEYTLRTGADNPLIKAIVSAPQGTTDGLLPLLTARPEPVLQRAVEAVLADTRALYTDIEPAPGELDALIDAVVRLTLSHLTQPHGSIEHAVDRIRWLTRRVLAATHNTASEADSRTSTSEH</sequence>
<dbReference type="OrthoDB" id="4371863at2"/>
<dbReference type="RefSeq" id="WP_114452561.1">
    <property type="nucleotide sequence ID" value="NZ_QPJC01000004.1"/>
</dbReference>
<dbReference type="GO" id="GO:0000976">
    <property type="term" value="F:transcription cis-regulatory region binding"/>
    <property type="evidence" value="ECO:0007669"/>
    <property type="project" value="TreeGrafter"/>
</dbReference>
<dbReference type="GO" id="GO:0003700">
    <property type="term" value="F:DNA-binding transcription factor activity"/>
    <property type="evidence" value="ECO:0007669"/>
    <property type="project" value="TreeGrafter"/>
</dbReference>
<gene>
    <name evidence="4" type="ORF">DFQ14_10478</name>
</gene>
<dbReference type="Gene3D" id="1.10.357.10">
    <property type="entry name" value="Tetracycline Repressor, domain 2"/>
    <property type="match status" value="1"/>
</dbReference>
<feature type="domain" description="HTH tetR-type" evidence="3">
    <location>
        <begin position="12"/>
        <end position="72"/>
    </location>
</feature>
<dbReference type="PROSITE" id="PS50977">
    <property type="entry name" value="HTH_TETR_2"/>
    <property type="match status" value="1"/>
</dbReference>
<dbReference type="PANTHER" id="PTHR30055">
    <property type="entry name" value="HTH-TYPE TRANSCRIPTIONAL REGULATOR RUTR"/>
    <property type="match status" value="1"/>
</dbReference>